<dbReference type="NCBIfam" id="TIGR02227">
    <property type="entry name" value="sigpep_I_bact"/>
    <property type="match status" value="1"/>
</dbReference>
<evidence type="ECO:0000256" key="2">
    <source>
        <dbReference type="ARBA" id="ARBA00022670"/>
    </source>
</evidence>
<protein>
    <recommendedName>
        <fullName evidence="8">Peptidase S26 domain-containing protein</fullName>
    </recommendedName>
</protein>
<dbReference type="PANTHER" id="PTHR12383">
    <property type="entry name" value="PROTEASE FAMILY S26 MITOCHONDRIAL INNER MEMBRANE PROTEASE-RELATED"/>
    <property type="match status" value="1"/>
</dbReference>
<comment type="caution">
    <text evidence="9">The sequence shown here is derived from an EMBL/GenBank/DDBJ whole genome shotgun (WGS) entry which is preliminary data.</text>
</comment>
<dbReference type="SUPFAM" id="SSF51306">
    <property type="entry name" value="LexA/Signal peptidase"/>
    <property type="match status" value="1"/>
</dbReference>
<evidence type="ECO:0000256" key="5">
    <source>
        <dbReference type="ARBA" id="ARBA00023128"/>
    </source>
</evidence>
<comment type="subcellular location">
    <subcellularLocation>
        <location evidence="1">Mitochondrion inner membrane</location>
    </subcellularLocation>
</comment>
<evidence type="ECO:0000256" key="6">
    <source>
        <dbReference type="ARBA" id="ARBA00023136"/>
    </source>
</evidence>
<evidence type="ECO:0000256" key="7">
    <source>
        <dbReference type="ARBA" id="ARBA00038445"/>
    </source>
</evidence>
<dbReference type="EMBL" id="LAZR01061523">
    <property type="protein sequence ID" value="KKK63420.1"/>
    <property type="molecule type" value="Genomic_DNA"/>
</dbReference>
<gene>
    <name evidence="9" type="ORF">LCGC14_2994440</name>
</gene>
<dbReference type="InterPro" id="IPR019756">
    <property type="entry name" value="Pept_S26A_signal_pept_1_Ser-AS"/>
</dbReference>
<organism evidence="9">
    <name type="scientific">marine sediment metagenome</name>
    <dbReference type="NCBI Taxonomy" id="412755"/>
    <lineage>
        <taxon>unclassified sequences</taxon>
        <taxon>metagenomes</taxon>
        <taxon>ecological metagenomes</taxon>
    </lineage>
</organism>
<dbReference type="PANTHER" id="PTHR12383:SF16">
    <property type="entry name" value="MITOCHONDRIAL INNER MEMBRANE PROTEASE SUBUNIT 1"/>
    <property type="match status" value="1"/>
</dbReference>
<feature type="domain" description="Peptidase S26" evidence="8">
    <location>
        <begin position="19"/>
        <end position="105"/>
    </location>
</feature>
<dbReference type="PROSITE" id="PS00501">
    <property type="entry name" value="SPASE_I_1"/>
    <property type="match status" value="1"/>
</dbReference>
<dbReference type="Gene3D" id="2.10.109.10">
    <property type="entry name" value="Umud Fragment, subunit A"/>
    <property type="match status" value="1"/>
</dbReference>
<dbReference type="InterPro" id="IPR052064">
    <property type="entry name" value="Mito_IMP1_subunit"/>
</dbReference>
<dbReference type="InterPro" id="IPR019533">
    <property type="entry name" value="Peptidase_S26"/>
</dbReference>
<dbReference type="InterPro" id="IPR000223">
    <property type="entry name" value="Pept_S26A_signal_pept_1"/>
</dbReference>
<dbReference type="CDD" id="cd06530">
    <property type="entry name" value="S26_SPase_I"/>
    <property type="match status" value="1"/>
</dbReference>
<reference evidence="9" key="1">
    <citation type="journal article" date="2015" name="Nature">
        <title>Complex archaea that bridge the gap between prokaryotes and eukaryotes.</title>
        <authorList>
            <person name="Spang A."/>
            <person name="Saw J.H."/>
            <person name="Jorgensen S.L."/>
            <person name="Zaremba-Niedzwiedzka K."/>
            <person name="Martijn J."/>
            <person name="Lind A.E."/>
            <person name="van Eijk R."/>
            <person name="Schleper C."/>
            <person name="Guy L."/>
            <person name="Ettema T.J."/>
        </authorList>
    </citation>
    <scope>NUCLEOTIDE SEQUENCE</scope>
</reference>
<feature type="non-terminal residue" evidence="9">
    <location>
        <position position="116"/>
    </location>
</feature>
<dbReference type="PROSITE" id="PS00760">
    <property type="entry name" value="SPASE_I_2"/>
    <property type="match status" value="1"/>
</dbReference>
<dbReference type="GO" id="GO:0042720">
    <property type="term" value="C:mitochondrial inner membrane peptidase complex"/>
    <property type="evidence" value="ECO:0007669"/>
    <property type="project" value="TreeGrafter"/>
</dbReference>
<sequence length="116" mass="12694">MLSRKPLGVLLRLPGVYPLLAFLLARRAVVTGWSMYPTLAPGEYVLFDRLAYRLAPPRRGDVVLASHPARTGLRVVKRVAGQPGDRVTIEGDRCWVNGTLWGETEDTGRAEPPASG</sequence>
<evidence type="ECO:0000313" key="9">
    <source>
        <dbReference type="EMBL" id="KKK63420.1"/>
    </source>
</evidence>
<accession>A0A0F8XQJ6</accession>
<evidence type="ECO:0000256" key="1">
    <source>
        <dbReference type="ARBA" id="ARBA00004273"/>
    </source>
</evidence>
<dbReference type="GO" id="GO:0004252">
    <property type="term" value="F:serine-type endopeptidase activity"/>
    <property type="evidence" value="ECO:0007669"/>
    <property type="project" value="InterPro"/>
</dbReference>
<proteinExistence type="inferred from homology"/>
<name>A0A0F8XQJ6_9ZZZZ</name>
<dbReference type="AlphaFoldDB" id="A0A0F8XQJ6"/>
<keyword evidence="6" id="KW-0472">Membrane</keyword>
<dbReference type="Pfam" id="PF10502">
    <property type="entry name" value="Peptidase_S26"/>
    <property type="match status" value="1"/>
</dbReference>
<keyword evidence="3" id="KW-0999">Mitochondrion inner membrane</keyword>
<dbReference type="GO" id="GO:0006465">
    <property type="term" value="P:signal peptide processing"/>
    <property type="evidence" value="ECO:0007669"/>
    <property type="project" value="InterPro"/>
</dbReference>
<dbReference type="PRINTS" id="PR00727">
    <property type="entry name" value="LEADERPTASE"/>
</dbReference>
<evidence type="ECO:0000256" key="3">
    <source>
        <dbReference type="ARBA" id="ARBA00022792"/>
    </source>
</evidence>
<dbReference type="InterPro" id="IPR036286">
    <property type="entry name" value="LexA/Signal_pep-like_sf"/>
</dbReference>
<evidence type="ECO:0000256" key="4">
    <source>
        <dbReference type="ARBA" id="ARBA00022801"/>
    </source>
</evidence>
<evidence type="ECO:0000259" key="8">
    <source>
        <dbReference type="Pfam" id="PF10502"/>
    </source>
</evidence>
<keyword evidence="4" id="KW-0378">Hydrolase</keyword>
<keyword evidence="5" id="KW-0496">Mitochondrion</keyword>
<dbReference type="GO" id="GO:0006627">
    <property type="term" value="P:protein processing involved in protein targeting to mitochondrion"/>
    <property type="evidence" value="ECO:0007669"/>
    <property type="project" value="TreeGrafter"/>
</dbReference>
<keyword evidence="2" id="KW-0645">Protease</keyword>
<comment type="similarity">
    <text evidence="7">Belongs to the peptidase S26 family. IMP1 subfamily.</text>
</comment>
<dbReference type="InterPro" id="IPR019757">
    <property type="entry name" value="Pept_S26A_signal_pept_1_Lys-AS"/>
</dbReference>